<evidence type="ECO:0000313" key="6">
    <source>
        <dbReference type="EMBL" id="CCD22266.1"/>
    </source>
</evidence>
<evidence type="ECO:0000256" key="1">
    <source>
        <dbReference type="ARBA" id="ARBA00004123"/>
    </source>
</evidence>
<dbReference type="GO" id="GO:0031369">
    <property type="term" value="F:translation initiation factor binding"/>
    <property type="evidence" value="ECO:0007669"/>
    <property type="project" value="EnsemblFungi"/>
</dbReference>
<dbReference type="GO" id="GO:0006368">
    <property type="term" value="P:transcription elongation by RNA polymerase II"/>
    <property type="evidence" value="ECO:0007669"/>
    <property type="project" value="EnsemblFungi"/>
</dbReference>
<dbReference type="Gene3D" id="1.20.1250.40">
    <property type="match status" value="2"/>
</dbReference>
<keyword evidence="7" id="KW-1185">Reference proteome</keyword>
<dbReference type="GO" id="GO:0003727">
    <property type="term" value="F:single-stranded RNA binding"/>
    <property type="evidence" value="ECO:0007669"/>
    <property type="project" value="EnsemblFungi"/>
</dbReference>
<dbReference type="EMBL" id="HE580267">
    <property type="protein sequence ID" value="CCD22266.1"/>
    <property type="molecule type" value="Genomic_DNA"/>
</dbReference>
<dbReference type="InterPro" id="IPR005574">
    <property type="entry name" value="Rpb4/RPC9"/>
</dbReference>
<dbReference type="GO" id="GO:0003968">
    <property type="term" value="F:RNA-directed RNA polymerase activity"/>
    <property type="evidence" value="ECO:0007669"/>
    <property type="project" value="EnsemblFungi"/>
</dbReference>
<sequence>MNVSTSTFQTSRRRIKKVEEEENAATLQLGHEFQLTQINHQGQEEELIALNLSEARLIIKEALLERRRVFRKTQRLQQKKKEQKQHEKEQQQQQQQQQQHDGTSSDNENINPGNENNLVDHVNGTGASNRNEDIIDEDEDDDMDDEFIHTETREKELESLDALLEQTTGGNNKDLKNTLEYLTNFSRFRDQETVSAVIQLLKSTGLHPFEIAQLGSLACDTADEAKTLVPSLTSKISDDELERILKELSNLETLY</sequence>
<dbReference type="SUPFAM" id="SSF47819">
    <property type="entry name" value="HRDC-like"/>
    <property type="match status" value="1"/>
</dbReference>
<dbReference type="Pfam" id="PF03874">
    <property type="entry name" value="RNA_pol_Rpb4"/>
    <property type="match status" value="1"/>
</dbReference>
<dbReference type="GO" id="GO:0045948">
    <property type="term" value="P:positive regulation of translational initiation"/>
    <property type="evidence" value="ECO:0007669"/>
    <property type="project" value="EnsemblFungi"/>
</dbReference>
<dbReference type="OrthoDB" id="2186918at2759"/>
<feature type="region of interest" description="Disordered" evidence="4">
    <location>
        <begin position="75"/>
        <end position="142"/>
    </location>
</feature>
<evidence type="ECO:0000313" key="7">
    <source>
        <dbReference type="Proteomes" id="UP000000689"/>
    </source>
</evidence>
<dbReference type="RefSeq" id="XP_003667509.1">
    <property type="nucleotide sequence ID" value="XM_003667461.1"/>
</dbReference>
<dbReference type="GO" id="GO:0000288">
    <property type="term" value="P:nuclear-transcribed mRNA catabolic process, deadenylation-dependent decay"/>
    <property type="evidence" value="ECO:0007669"/>
    <property type="project" value="EnsemblFungi"/>
</dbReference>
<evidence type="ECO:0000256" key="3">
    <source>
        <dbReference type="ARBA" id="ARBA00025724"/>
    </source>
</evidence>
<evidence type="ECO:0000256" key="4">
    <source>
        <dbReference type="SAM" id="MobiDB-lite"/>
    </source>
</evidence>
<dbReference type="InterPro" id="IPR006590">
    <property type="entry name" value="RNA_pol_Rpb4/RPC9_core"/>
</dbReference>
<reference evidence="6 7" key="1">
    <citation type="journal article" date="2011" name="Proc. Natl. Acad. Sci. U.S.A.">
        <title>Evolutionary erosion of yeast sex chromosomes by mating-type switching accidents.</title>
        <authorList>
            <person name="Gordon J.L."/>
            <person name="Armisen D."/>
            <person name="Proux-Wera E."/>
            <person name="Oheigeartaigh S.S."/>
            <person name="Byrne K.P."/>
            <person name="Wolfe K.H."/>
        </authorList>
    </citation>
    <scope>NUCLEOTIDE SEQUENCE [LARGE SCALE GENOMIC DNA]</scope>
    <source>
        <strain evidence="7">ATCC 10597 / BCRC 20456 / CBS 421 / NBRC 0211 / NRRL Y-12639</strain>
    </source>
</reference>
<dbReference type="GO" id="GO:0000166">
    <property type="term" value="F:nucleotide binding"/>
    <property type="evidence" value="ECO:0007669"/>
    <property type="project" value="InterPro"/>
</dbReference>
<dbReference type="InterPro" id="IPR010997">
    <property type="entry name" value="HRDC-like_sf"/>
</dbReference>
<dbReference type="KEGG" id="ndi:NDAI_0A01080"/>
<dbReference type="GO" id="GO:1990328">
    <property type="term" value="C:RPB4-RPB7 complex"/>
    <property type="evidence" value="ECO:0007669"/>
    <property type="project" value="EnsemblFungi"/>
</dbReference>
<dbReference type="GO" id="GO:0006367">
    <property type="term" value="P:transcription initiation at RNA polymerase II promoter"/>
    <property type="evidence" value="ECO:0007669"/>
    <property type="project" value="EnsemblFungi"/>
</dbReference>
<dbReference type="InterPro" id="IPR038324">
    <property type="entry name" value="Rpb4/RPC9_sf"/>
</dbReference>
<dbReference type="OMA" id="EPLHPFE"/>
<feature type="compositionally biased region" description="Low complexity" evidence="4">
    <location>
        <begin position="91"/>
        <end position="100"/>
    </location>
</feature>
<name>G0W378_NAUDC</name>
<dbReference type="Proteomes" id="UP000000689">
    <property type="component" value="Chromosome 1"/>
</dbReference>
<dbReference type="InterPro" id="IPR045222">
    <property type="entry name" value="Rpb4-like"/>
</dbReference>
<proteinExistence type="inferred from homology"/>
<dbReference type="SMART" id="SM00657">
    <property type="entry name" value="RPOL4c"/>
    <property type="match status" value="1"/>
</dbReference>
<organism evidence="6 7">
    <name type="scientific">Naumovozyma dairenensis (strain ATCC 10597 / BCRC 20456 / CBS 421 / NBRC 0211 / NRRL Y-12639)</name>
    <name type="common">Saccharomyces dairenensis</name>
    <dbReference type="NCBI Taxonomy" id="1071378"/>
    <lineage>
        <taxon>Eukaryota</taxon>
        <taxon>Fungi</taxon>
        <taxon>Dikarya</taxon>
        <taxon>Ascomycota</taxon>
        <taxon>Saccharomycotina</taxon>
        <taxon>Saccharomycetes</taxon>
        <taxon>Saccharomycetales</taxon>
        <taxon>Saccharomycetaceae</taxon>
        <taxon>Naumovozyma</taxon>
    </lineage>
</organism>
<dbReference type="PANTHER" id="PTHR21297">
    <property type="entry name" value="DNA-DIRECTED RNA POLYMERASE II"/>
    <property type="match status" value="1"/>
</dbReference>
<dbReference type="eggNOG" id="KOG2351">
    <property type="taxonomic scope" value="Eukaryota"/>
</dbReference>
<feature type="domain" description="RNA polymerase Rpb4/RPC9 core" evidence="5">
    <location>
        <begin position="136"/>
        <end position="255"/>
    </location>
</feature>
<feature type="compositionally biased region" description="Low complexity" evidence="4">
    <location>
        <begin position="107"/>
        <end position="117"/>
    </location>
</feature>
<accession>G0W378</accession>
<dbReference type="AlphaFoldDB" id="G0W378"/>
<dbReference type="GO" id="GO:0005665">
    <property type="term" value="C:RNA polymerase II, core complex"/>
    <property type="evidence" value="ECO:0007669"/>
    <property type="project" value="EnsemblFungi"/>
</dbReference>
<dbReference type="GO" id="GO:0003697">
    <property type="term" value="F:single-stranded DNA binding"/>
    <property type="evidence" value="ECO:0007669"/>
    <property type="project" value="EnsemblFungi"/>
</dbReference>
<dbReference type="HOGENOM" id="CLU_110332_0_0_1"/>
<comment type="similarity">
    <text evidence="3">Belongs to the eukaryotic RPB4 RNA polymerase subunit family.</text>
</comment>
<dbReference type="GeneID" id="11495359"/>
<protein>
    <recommendedName>
        <fullName evidence="5">RNA polymerase Rpb4/RPC9 core domain-containing protein</fullName>
    </recommendedName>
</protein>
<dbReference type="STRING" id="1071378.G0W378"/>
<gene>
    <name evidence="6" type="primary">NDAI0A01080</name>
    <name evidence="6" type="ordered locus">NDAI_0A01080</name>
</gene>
<comment type="subcellular location">
    <subcellularLocation>
        <location evidence="1">Nucleus</location>
    </subcellularLocation>
</comment>
<keyword evidence="2" id="KW-0539">Nucleus</keyword>
<evidence type="ECO:0000256" key="2">
    <source>
        <dbReference type="ARBA" id="ARBA00023242"/>
    </source>
</evidence>
<dbReference type="GO" id="GO:0000932">
    <property type="term" value="C:P-body"/>
    <property type="evidence" value="ECO:0007669"/>
    <property type="project" value="EnsemblFungi"/>
</dbReference>
<evidence type="ECO:0000259" key="5">
    <source>
        <dbReference type="SMART" id="SM00657"/>
    </source>
</evidence>